<feature type="chain" id="PRO_5002445367" description="DUF4352 domain-containing protein" evidence="2">
    <location>
        <begin position="25"/>
        <end position="182"/>
    </location>
</feature>
<dbReference type="InterPro" id="IPR029050">
    <property type="entry name" value="Immunoprotect_excell_Ig-like"/>
</dbReference>
<evidence type="ECO:0000256" key="2">
    <source>
        <dbReference type="SAM" id="SignalP"/>
    </source>
</evidence>
<dbReference type="RefSeq" id="WP_045277875.1">
    <property type="nucleotide sequence ID" value="NZ_CAKKLT010000052.1"/>
</dbReference>
<dbReference type="Gene3D" id="2.60.40.1240">
    <property type="match status" value="1"/>
</dbReference>
<dbReference type="EMBL" id="JYIW01000016">
    <property type="protein sequence ID" value="KJL31569.1"/>
    <property type="molecule type" value="Genomic_DNA"/>
</dbReference>
<name>A0A0F0LFV7_9MICO</name>
<accession>A0A0F0LFV7</accession>
<protein>
    <recommendedName>
        <fullName evidence="5">DUF4352 domain-containing protein</fullName>
    </recommendedName>
</protein>
<evidence type="ECO:0000256" key="1">
    <source>
        <dbReference type="ARBA" id="ARBA00022729"/>
    </source>
</evidence>
<feature type="signal peptide" evidence="2">
    <location>
        <begin position="1"/>
        <end position="24"/>
    </location>
</feature>
<dbReference type="Proteomes" id="UP000033640">
    <property type="component" value="Unassembled WGS sequence"/>
</dbReference>
<dbReference type="AlphaFoldDB" id="A0A0F0LFV7"/>
<evidence type="ECO:0000313" key="3">
    <source>
        <dbReference type="EMBL" id="KJL31569.1"/>
    </source>
</evidence>
<dbReference type="PATRIC" id="fig|82380.11.peg.451"/>
<keyword evidence="1 2" id="KW-0732">Signal</keyword>
<organism evidence="3 4">
    <name type="scientific">Microbacterium oxydans</name>
    <dbReference type="NCBI Taxonomy" id="82380"/>
    <lineage>
        <taxon>Bacteria</taxon>
        <taxon>Bacillati</taxon>
        <taxon>Actinomycetota</taxon>
        <taxon>Actinomycetes</taxon>
        <taxon>Micrococcales</taxon>
        <taxon>Microbacteriaceae</taxon>
        <taxon>Microbacterium</taxon>
    </lineage>
</organism>
<dbReference type="OrthoDB" id="4763195at2"/>
<reference evidence="3 4" key="1">
    <citation type="submission" date="2015-02" db="EMBL/GenBank/DDBJ databases">
        <title>Draft genome sequences of ten Microbacterium spp. with emphasis on heavy metal contaminated environments.</title>
        <authorList>
            <person name="Corretto E."/>
        </authorList>
    </citation>
    <scope>NUCLEOTIDE SEQUENCE [LARGE SCALE GENOMIC DNA]</scope>
    <source>
        <strain evidence="3 4">BEL4b</strain>
    </source>
</reference>
<gene>
    <name evidence="3" type="ORF">RS83_00434</name>
</gene>
<proteinExistence type="predicted"/>
<sequence length="182" mass="19239">MKKTILVWSLTLVLLAAAWGISKATLPDDASTLPFPAATEVGETVTTRNLAVTVTDVHVANRVRDAAEWSADGSWVVVDLEAAGVLTQDEGTLALAQLVIGDRTFGATDRGTTFLDQRLVTGVPRSGSLAFELPEDALAGTATLRLGTAREVQLDDVIELTIELGSLPVDAEVALDENGWAR</sequence>
<evidence type="ECO:0008006" key="5">
    <source>
        <dbReference type="Google" id="ProtNLM"/>
    </source>
</evidence>
<evidence type="ECO:0000313" key="4">
    <source>
        <dbReference type="Proteomes" id="UP000033640"/>
    </source>
</evidence>
<comment type="caution">
    <text evidence="3">The sequence shown here is derived from an EMBL/GenBank/DDBJ whole genome shotgun (WGS) entry which is preliminary data.</text>
</comment>